<comment type="subcellular location">
    <subcellularLocation>
        <location evidence="1 7">Cell membrane</location>
        <topology evidence="1 7">Multi-pass membrane protein</topology>
    </subcellularLocation>
</comment>
<keyword evidence="4 7" id="KW-0812">Transmembrane</keyword>
<keyword evidence="6 7" id="KW-0472">Membrane</keyword>
<proteinExistence type="inferred from homology"/>
<name>A0A3E3K0P3_9FIRM</name>
<feature type="transmembrane region" description="Helical" evidence="7">
    <location>
        <begin position="104"/>
        <end position="127"/>
    </location>
</feature>
<dbReference type="CDD" id="cd06261">
    <property type="entry name" value="TM_PBP2"/>
    <property type="match status" value="1"/>
</dbReference>
<dbReference type="GO" id="GO:0055085">
    <property type="term" value="P:transmembrane transport"/>
    <property type="evidence" value="ECO:0007669"/>
    <property type="project" value="InterPro"/>
</dbReference>
<comment type="caution">
    <text evidence="9">The sequence shown here is derived from an EMBL/GenBank/DDBJ whole genome shotgun (WGS) entry which is preliminary data.</text>
</comment>
<evidence type="ECO:0000256" key="6">
    <source>
        <dbReference type="ARBA" id="ARBA00023136"/>
    </source>
</evidence>
<evidence type="ECO:0000256" key="3">
    <source>
        <dbReference type="ARBA" id="ARBA00022475"/>
    </source>
</evidence>
<keyword evidence="3" id="KW-1003">Cell membrane</keyword>
<dbReference type="GO" id="GO:0005886">
    <property type="term" value="C:plasma membrane"/>
    <property type="evidence" value="ECO:0007669"/>
    <property type="project" value="UniProtKB-SubCell"/>
</dbReference>
<feature type="transmembrane region" description="Helical" evidence="7">
    <location>
        <begin position="12"/>
        <end position="36"/>
    </location>
</feature>
<dbReference type="Gene3D" id="1.10.3720.10">
    <property type="entry name" value="MetI-like"/>
    <property type="match status" value="1"/>
</dbReference>
<dbReference type="InterPro" id="IPR051393">
    <property type="entry name" value="ABC_transporter_permease"/>
</dbReference>
<sequence>MKRRRREMVQGYIYILPSLFFMVCFCLLPIFMSTYFSFTDYDIMTKADFVGVDNYSKIFSDKYIIDALKNTFVYVIVTVPIQTFLALVFAAFLADRMQNIVGNFLRSAMFIPVIASSVTAGAIWRTIFGTDGGIVNSILGIFGIDGLNWLGSSKTALICVCVVAIWKNVGYFLVIYYAGIMGLSPELYEAARVDGATSIQQFFKITMPMLKPINYLVITLGIIWSFQVFDLSYTMTNGGPGRSTVTLVMGIYNAAFKEYRMGYACAMAILLLIIILIINVVENVFFKEKEETAR</sequence>
<evidence type="ECO:0000256" key="4">
    <source>
        <dbReference type="ARBA" id="ARBA00022692"/>
    </source>
</evidence>
<dbReference type="SUPFAM" id="SSF160964">
    <property type="entry name" value="MalF N-terminal region-like"/>
    <property type="match status" value="1"/>
</dbReference>
<reference evidence="9 10" key="1">
    <citation type="submission" date="2018-08" db="EMBL/GenBank/DDBJ databases">
        <title>A genome reference for cultivated species of the human gut microbiota.</title>
        <authorList>
            <person name="Zou Y."/>
            <person name="Xue W."/>
            <person name="Luo G."/>
        </authorList>
    </citation>
    <scope>NUCLEOTIDE SEQUENCE [LARGE SCALE GENOMIC DNA]</scope>
    <source>
        <strain evidence="9 10">AF37-2AT</strain>
    </source>
</reference>
<keyword evidence="5 7" id="KW-1133">Transmembrane helix</keyword>
<feature type="domain" description="ABC transmembrane type-1" evidence="8">
    <location>
        <begin position="68"/>
        <end position="282"/>
    </location>
</feature>
<dbReference type="PANTHER" id="PTHR30193:SF37">
    <property type="entry name" value="INNER MEMBRANE ABC TRANSPORTER PERMEASE PROTEIN YCJO"/>
    <property type="match status" value="1"/>
</dbReference>
<protein>
    <submittedName>
        <fullName evidence="9">Sugar ABC transporter permease</fullName>
    </submittedName>
</protein>
<dbReference type="InterPro" id="IPR035906">
    <property type="entry name" value="MetI-like_sf"/>
</dbReference>
<evidence type="ECO:0000256" key="7">
    <source>
        <dbReference type="RuleBase" id="RU363032"/>
    </source>
</evidence>
<dbReference type="PROSITE" id="PS50928">
    <property type="entry name" value="ABC_TM1"/>
    <property type="match status" value="1"/>
</dbReference>
<dbReference type="Pfam" id="PF00528">
    <property type="entry name" value="BPD_transp_1"/>
    <property type="match status" value="1"/>
</dbReference>
<dbReference type="EMBL" id="QVLX01000006">
    <property type="protein sequence ID" value="RGE86061.1"/>
    <property type="molecule type" value="Genomic_DNA"/>
</dbReference>
<keyword evidence="10" id="KW-1185">Reference proteome</keyword>
<dbReference type="OrthoDB" id="1936922at2"/>
<dbReference type="RefSeq" id="WP_053769744.1">
    <property type="nucleotide sequence ID" value="NZ_CALBAT010000022.1"/>
</dbReference>
<feature type="transmembrane region" description="Helical" evidence="7">
    <location>
        <begin position="72"/>
        <end position="92"/>
    </location>
</feature>
<gene>
    <name evidence="9" type="ORF">DW016_11230</name>
</gene>
<evidence type="ECO:0000313" key="9">
    <source>
        <dbReference type="EMBL" id="RGE86061.1"/>
    </source>
</evidence>
<dbReference type="InterPro" id="IPR000515">
    <property type="entry name" value="MetI-like"/>
</dbReference>
<organism evidence="9 10">
    <name type="scientific">Sellimonas intestinalis</name>
    <dbReference type="NCBI Taxonomy" id="1653434"/>
    <lineage>
        <taxon>Bacteria</taxon>
        <taxon>Bacillati</taxon>
        <taxon>Bacillota</taxon>
        <taxon>Clostridia</taxon>
        <taxon>Lachnospirales</taxon>
        <taxon>Lachnospiraceae</taxon>
        <taxon>Sellimonas</taxon>
    </lineage>
</organism>
<dbReference type="AlphaFoldDB" id="A0A3E3K0P3"/>
<feature type="transmembrane region" description="Helical" evidence="7">
    <location>
        <begin position="157"/>
        <end position="178"/>
    </location>
</feature>
<dbReference type="PANTHER" id="PTHR30193">
    <property type="entry name" value="ABC TRANSPORTER PERMEASE PROTEIN"/>
    <property type="match status" value="1"/>
</dbReference>
<keyword evidence="2 7" id="KW-0813">Transport</keyword>
<evidence type="ECO:0000256" key="5">
    <source>
        <dbReference type="ARBA" id="ARBA00022989"/>
    </source>
</evidence>
<dbReference type="GeneID" id="97194244"/>
<feature type="transmembrane region" description="Helical" evidence="7">
    <location>
        <begin position="213"/>
        <end position="233"/>
    </location>
</feature>
<evidence type="ECO:0000256" key="1">
    <source>
        <dbReference type="ARBA" id="ARBA00004651"/>
    </source>
</evidence>
<evidence type="ECO:0000313" key="10">
    <source>
        <dbReference type="Proteomes" id="UP000261080"/>
    </source>
</evidence>
<evidence type="ECO:0000259" key="8">
    <source>
        <dbReference type="PROSITE" id="PS50928"/>
    </source>
</evidence>
<dbReference type="SUPFAM" id="SSF161098">
    <property type="entry name" value="MetI-like"/>
    <property type="match status" value="1"/>
</dbReference>
<accession>A0A3E3K0P3</accession>
<comment type="similarity">
    <text evidence="7">Belongs to the binding-protein-dependent transport system permease family.</text>
</comment>
<evidence type="ECO:0000256" key="2">
    <source>
        <dbReference type="ARBA" id="ARBA00022448"/>
    </source>
</evidence>
<feature type="transmembrane region" description="Helical" evidence="7">
    <location>
        <begin position="261"/>
        <end position="281"/>
    </location>
</feature>
<dbReference type="Proteomes" id="UP000261080">
    <property type="component" value="Unassembled WGS sequence"/>
</dbReference>